<dbReference type="InterPro" id="IPR042099">
    <property type="entry name" value="ANL_N_sf"/>
</dbReference>
<proteinExistence type="predicted"/>
<evidence type="ECO:0000259" key="4">
    <source>
        <dbReference type="Pfam" id="PF13193"/>
    </source>
</evidence>
<dbReference type="PROSITE" id="PS00455">
    <property type="entry name" value="AMP_BINDING"/>
    <property type="match status" value="1"/>
</dbReference>
<dbReference type="GO" id="GO:0005777">
    <property type="term" value="C:peroxisome"/>
    <property type="evidence" value="ECO:0007669"/>
    <property type="project" value="UniProtKB-SubCell"/>
</dbReference>
<dbReference type="GO" id="GO:0046949">
    <property type="term" value="P:fatty-acyl-CoA biosynthetic process"/>
    <property type="evidence" value="ECO:0007669"/>
    <property type="project" value="TreeGrafter"/>
</dbReference>
<dbReference type="InterPro" id="IPR045851">
    <property type="entry name" value="AMP-bd_C_sf"/>
</dbReference>
<evidence type="ECO:0000313" key="5">
    <source>
        <dbReference type="EnsemblMetazoa" id="AATE008645-PA.1"/>
    </source>
</evidence>
<reference evidence="5" key="1">
    <citation type="submission" date="2022-08" db="UniProtKB">
        <authorList>
            <consortium name="EnsemblMetazoa"/>
        </authorList>
    </citation>
    <scope>IDENTIFICATION</scope>
    <source>
        <strain evidence="5">EBRO</strain>
    </source>
</reference>
<feature type="domain" description="AMP-dependent synthetase/ligase" evidence="3">
    <location>
        <begin position="52"/>
        <end position="413"/>
    </location>
</feature>
<name>A0A182IZV4_ANOAO</name>
<evidence type="ECO:0000259" key="3">
    <source>
        <dbReference type="Pfam" id="PF00501"/>
    </source>
</evidence>
<dbReference type="GO" id="GO:0004467">
    <property type="term" value="F:long-chain fatty acid-CoA ligase activity"/>
    <property type="evidence" value="ECO:0007669"/>
    <property type="project" value="TreeGrafter"/>
</dbReference>
<dbReference type="InterPro" id="IPR020845">
    <property type="entry name" value="AMP-binding_CS"/>
</dbReference>
<dbReference type="AlphaFoldDB" id="A0A182IZV4"/>
<dbReference type="PANTHER" id="PTHR24096:SF353">
    <property type="entry name" value="GH16244P-RELATED"/>
    <property type="match status" value="1"/>
</dbReference>
<dbReference type="PANTHER" id="PTHR24096">
    <property type="entry name" value="LONG-CHAIN-FATTY-ACID--COA LIGASE"/>
    <property type="match status" value="1"/>
</dbReference>
<dbReference type="Pfam" id="PF00501">
    <property type="entry name" value="AMP-binding"/>
    <property type="match status" value="1"/>
</dbReference>
<dbReference type="VEuPathDB" id="VectorBase:AATE008645"/>
<dbReference type="SUPFAM" id="SSF56801">
    <property type="entry name" value="Acetyl-CoA synthetase-like"/>
    <property type="match status" value="1"/>
</dbReference>
<evidence type="ECO:0000256" key="2">
    <source>
        <dbReference type="ARBA" id="ARBA00023140"/>
    </source>
</evidence>
<dbReference type="EnsemblMetazoa" id="AATE008645-RA">
    <property type="protein sequence ID" value="AATE008645-PA.1"/>
    <property type="gene ID" value="AATE008645"/>
</dbReference>
<evidence type="ECO:0008006" key="6">
    <source>
        <dbReference type="Google" id="ProtNLM"/>
    </source>
</evidence>
<evidence type="ECO:0000256" key="1">
    <source>
        <dbReference type="ARBA" id="ARBA00004275"/>
    </source>
</evidence>
<accession>A0A182IZV4</accession>
<feature type="domain" description="AMP-binding enzyme C-terminal" evidence="4">
    <location>
        <begin position="464"/>
        <end position="542"/>
    </location>
</feature>
<organism evidence="5">
    <name type="scientific">Anopheles atroparvus</name>
    <name type="common">European mosquito</name>
    <dbReference type="NCBI Taxonomy" id="41427"/>
    <lineage>
        <taxon>Eukaryota</taxon>
        <taxon>Metazoa</taxon>
        <taxon>Ecdysozoa</taxon>
        <taxon>Arthropoda</taxon>
        <taxon>Hexapoda</taxon>
        <taxon>Insecta</taxon>
        <taxon>Pterygota</taxon>
        <taxon>Neoptera</taxon>
        <taxon>Endopterygota</taxon>
        <taxon>Diptera</taxon>
        <taxon>Nematocera</taxon>
        <taxon>Culicoidea</taxon>
        <taxon>Culicidae</taxon>
        <taxon>Anophelinae</taxon>
        <taxon>Anopheles</taxon>
    </lineage>
</organism>
<sequence length="564" mass="61326">MANGSSTWTYDPVTHVWSGPDTPPRFRTNQSVGQLVLSVLKQSEPAHPSQLSVDIDGGRVVTCGEMYQRTVRIAQHLVRLGYGRQGTMAALASRNGEHVAPVMFACLALGMPVNTLDPAFTAADFGHMLGITRPALVFCESHILETVRDGAASVGIDPAYVLFEGHRAGFRHVDELLEPTGTEESFVAPELDDPANSLAVILCSSGTTGRPKGVCYTHRFCLVNLPSLWHMTPSDSVLAFSSLYWLSGFAALINGTLSLGTRVITRDPFEPGRTLDILQRHRVTHGFFSPYQTNLIVSEPDLEKRDLSAFRMLLCGGARVSKELYHALRRRLPSRTAILIGYGMSESSLVTLTDGYTYRDDCVGTVQARTEVKIVDLTELDGAEATDAEERPLPPGQSGEIMVRVQVPFAGYYGDAEATANTIGPDGWIRTGDIGHIDADGLLYIVDRKKDIIKYAGFQISPAELEALIRLVPGVLDCCVVGVPVEGSDLPAVLVMRAPGPVGDSLEPAQVEQHVRERVADCKRLRGGVYFAPELPLTPSGKVMRRKCLELVLEQARCTNGEAK</sequence>
<comment type="subcellular location">
    <subcellularLocation>
        <location evidence="1">Peroxisome</location>
    </subcellularLocation>
</comment>
<dbReference type="InterPro" id="IPR000873">
    <property type="entry name" value="AMP-dep_synth/lig_dom"/>
</dbReference>
<dbReference type="STRING" id="41427.A0A182IZV4"/>
<dbReference type="Pfam" id="PF13193">
    <property type="entry name" value="AMP-binding_C"/>
    <property type="match status" value="1"/>
</dbReference>
<dbReference type="Gene3D" id="3.40.50.12780">
    <property type="entry name" value="N-terminal domain of ligase-like"/>
    <property type="match status" value="1"/>
</dbReference>
<protein>
    <recommendedName>
        <fullName evidence="6">AMP-dependent synthetase/ligase domain-containing protein</fullName>
    </recommendedName>
</protein>
<dbReference type="InterPro" id="IPR025110">
    <property type="entry name" value="AMP-bd_C"/>
</dbReference>
<dbReference type="FunFam" id="3.40.50.12780:FF:000025">
    <property type="entry name" value="luciferin 4-monooxygenase"/>
    <property type="match status" value="1"/>
</dbReference>
<dbReference type="Gene3D" id="3.30.300.30">
    <property type="match status" value="1"/>
</dbReference>
<keyword evidence="2" id="KW-0576">Peroxisome</keyword>